<evidence type="ECO:0000313" key="2">
    <source>
        <dbReference type="Proteomes" id="UP000466442"/>
    </source>
</evidence>
<sequence>MNISFTALGHGECEQCESFKLHDHDQNDLQPDCSICNAFAIHKQKYSEARIQYNDHKENPLPDTFYYSADMEKVIMMPRMEMFKRNANSGRVVVEEMKQEDFYEWEDNSSTSKINRTVPRPYMKDMVEVVATRGKLTLSYRTRFTSDETHVMDFTKKKLTKKNIVKRPNSIPNLRGISTNRKSQITQNLLELMPENRRPFWVNLVENDKSADLRTTVDD</sequence>
<gene>
    <name evidence="1" type="ORF">GE061_015411</name>
</gene>
<dbReference type="OrthoDB" id="6617150at2759"/>
<organism evidence="1 2">
    <name type="scientific">Apolygus lucorum</name>
    <name type="common">Small green plant bug</name>
    <name type="synonym">Lygocoris lucorum</name>
    <dbReference type="NCBI Taxonomy" id="248454"/>
    <lineage>
        <taxon>Eukaryota</taxon>
        <taxon>Metazoa</taxon>
        <taxon>Ecdysozoa</taxon>
        <taxon>Arthropoda</taxon>
        <taxon>Hexapoda</taxon>
        <taxon>Insecta</taxon>
        <taxon>Pterygota</taxon>
        <taxon>Neoptera</taxon>
        <taxon>Paraneoptera</taxon>
        <taxon>Hemiptera</taxon>
        <taxon>Heteroptera</taxon>
        <taxon>Panheteroptera</taxon>
        <taxon>Cimicomorpha</taxon>
        <taxon>Miridae</taxon>
        <taxon>Mirini</taxon>
        <taxon>Apolygus</taxon>
    </lineage>
</organism>
<comment type="caution">
    <text evidence="1">The sequence shown here is derived from an EMBL/GenBank/DDBJ whole genome shotgun (WGS) entry which is preliminary data.</text>
</comment>
<accession>A0A8S9XKW2</accession>
<reference evidence="1" key="1">
    <citation type="journal article" date="2021" name="Mol. Ecol. Resour.">
        <title>Apolygus lucorum genome provides insights into omnivorousness and mesophyll feeding.</title>
        <authorList>
            <person name="Liu Y."/>
            <person name="Liu H."/>
            <person name="Wang H."/>
            <person name="Huang T."/>
            <person name="Liu B."/>
            <person name="Yang B."/>
            <person name="Yin L."/>
            <person name="Li B."/>
            <person name="Zhang Y."/>
            <person name="Zhang S."/>
            <person name="Jiang F."/>
            <person name="Zhang X."/>
            <person name="Ren Y."/>
            <person name="Wang B."/>
            <person name="Wang S."/>
            <person name="Lu Y."/>
            <person name="Wu K."/>
            <person name="Fan W."/>
            <person name="Wang G."/>
        </authorList>
    </citation>
    <scope>NUCLEOTIDE SEQUENCE</scope>
    <source>
        <strain evidence="1">12Hb</strain>
    </source>
</reference>
<name>A0A8S9XKW2_APOLU</name>
<dbReference type="Proteomes" id="UP000466442">
    <property type="component" value="Unassembled WGS sequence"/>
</dbReference>
<keyword evidence="2" id="KW-1185">Reference proteome</keyword>
<protein>
    <submittedName>
        <fullName evidence="1">Uncharacterized protein</fullName>
    </submittedName>
</protein>
<dbReference type="AlphaFoldDB" id="A0A8S9XKW2"/>
<dbReference type="EMBL" id="WIXP02000006">
    <property type="protein sequence ID" value="KAF6209662.1"/>
    <property type="molecule type" value="Genomic_DNA"/>
</dbReference>
<proteinExistence type="predicted"/>
<evidence type="ECO:0000313" key="1">
    <source>
        <dbReference type="EMBL" id="KAF6209662.1"/>
    </source>
</evidence>